<reference evidence="3" key="1">
    <citation type="journal article" date="2019" name="Int. J. Syst. Evol. Microbiol.">
        <title>The Global Catalogue of Microorganisms (GCM) 10K type strain sequencing project: providing services to taxonomists for standard genome sequencing and annotation.</title>
        <authorList>
            <consortium name="The Broad Institute Genomics Platform"/>
            <consortium name="The Broad Institute Genome Sequencing Center for Infectious Disease"/>
            <person name="Wu L."/>
            <person name="Ma J."/>
        </authorList>
    </citation>
    <scope>NUCLEOTIDE SEQUENCE [LARGE SCALE GENOMIC DNA]</scope>
    <source>
        <strain evidence="3">KACC 12633</strain>
    </source>
</reference>
<organism evidence="2 3">
    <name type="scientific">Kaistia terrae</name>
    <dbReference type="NCBI Taxonomy" id="537017"/>
    <lineage>
        <taxon>Bacteria</taxon>
        <taxon>Pseudomonadati</taxon>
        <taxon>Pseudomonadota</taxon>
        <taxon>Alphaproteobacteria</taxon>
        <taxon>Hyphomicrobiales</taxon>
        <taxon>Kaistiaceae</taxon>
        <taxon>Kaistia</taxon>
    </lineage>
</organism>
<evidence type="ECO:0000313" key="2">
    <source>
        <dbReference type="EMBL" id="MFC5517772.1"/>
    </source>
</evidence>
<comment type="caution">
    <text evidence="2">The sequence shown here is derived from an EMBL/GenBank/DDBJ whole genome shotgun (WGS) entry which is preliminary data.</text>
</comment>
<sequence length="205" mass="21608">MLLSARRCGAVLTALLAVGIGAGATVAMAAKIPSPPVNRDFHDEATGLAFTAPSLLVVGKRRGHHGHDFVIDVDSQKIPRAGTSKNLCGVGLKTQPDEVQALDQASLIAPEMIDRQMQSMRSSLGLLGHIDFVEPVAFGGGLRGVAALTTPRFGRGHAHVRQYVAIAETPAYRISLSCATTATAIDRALPLFEALVGTLRIEPVR</sequence>
<dbReference type="Proteomes" id="UP001596150">
    <property type="component" value="Unassembled WGS sequence"/>
</dbReference>
<feature type="chain" id="PRO_5047304141" evidence="1">
    <location>
        <begin position="30"/>
        <end position="205"/>
    </location>
</feature>
<keyword evidence="3" id="KW-1185">Reference proteome</keyword>
<evidence type="ECO:0000313" key="3">
    <source>
        <dbReference type="Proteomes" id="UP001596150"/>
    </source>
</evidence>
<feature type="signal peptide" evidence="1">
    <location>
        <begin position="1"/>
        <end position="29"/>
    </location>
</feature>
<dbReference type="EMBL" id="JBHSML010000012">
    <property type="protein sequence ID" value="MFC5517772.1"/>
    <property type="molecule type" value="Genomic_DNA"/>
</dbReference>
<gene>
    <name evidence="2" type="ORF">ACFPP9_18485</name>
</gene>
<evidence type="ECO:0000256" key="1">
    <source>
        <dbReference type="SAM" id="SignalP"/>
    </source>
</evidence>
<proteinExistence type="predicted"/>
<dbReference type="RefSeq" id="WP_266345167.1">
    <property type="nucleotide sequence ID" value="NZ_JAPKNH010000007.1"/>
</dbReference>
<name>A0ABW0Q255_9HYPH</name>
<keyword evidence="1" id="KW-0732">Signal</keyword>
<accession>A0ABW0Q255</accession>
<protein>
    <submittedName>
        <fullName evidence="2">Uncharacterized protein</fullName>
    </submittedName>
</protein>